<feature type="chain" id="PRO_5028798246" evidence="1">
    <location>
        <begin position="21"/>
        <end position="320"/>
    </location>
</feature>
<evidence type="ECO:0000256" key="1">
    <source>
        <dbReference type="SAM" id="SignalP"/>
    </source>
</evidence>
<dbReference type="Proteomes" id="UP000516148">
    <property type="component" value="Chromosome"/>
</dbReference>
<organism evidence="2 3">
    <name type="scientific">Sphingomonas alpina</name>
    <dbReference type="NCBI Taxonomy" id="653931"/>
    <lineage>
        <taxon>Bacteria</taxon>
        <taxon>Pseudomonadati</taxon>
        <taxon>Pseudomonadota</taxon>
        <taxon>Alphaproteobacteria</taxon>
        <taxon>Sphingomonadales</taxon>
        <taxon>Sphingomonadaceae</taxon>
        <taxon>Sphingomonas</taxon>
    </lineage>
</organism>
<dbReference type="EMBL" id="CP061038">
    <property type="protein sequence ID" value="QNQ12059.1"/>
    <property type="molecule type" value="Genomic_DNA"/>
</dbReference>
<gene>
    <name evidence="2" type="ORF">H3Z74_15770</name>
</gene>
<dbReference type="Gene3D" id="2.160.20.10">
    <property type="entry name" value="Single-stranded right-handed beta-helix, Pectin lyase-like"/>
    <property type="match status" value="1"/>
</dbReference>
<protein>
    <submittedName>
        <fullName evidence="2">Right-handed parallel beta-helix repeat-containing protein</fullName>
    </submittedName>
</protein>
<proteinExistence type="predicted"/>
<dbReference type="SMART" id="SM00710">
    <property type="entry name" value="PbH1"/>
    <property type="match status" value="6"/>
</dbReference>
<feature type="signal peptide" evidence="1">
    <location>
        <begin position="1"/>
        <end position="20"/>
    </location>
</feature>
<name>A0A7H0LQV6_9SPHN</name>
<dbReference type="AlphaFoldDB" id="A0A7H0LQV6"/>
<keyword evidence="3" id="KW-1185">Reference proteome</keyword>
<dbReference type="KEGG" id="spap:H3Z74_15770"/>
<keyword evidence="1" id="KW-0732">Signal</keyword>
<evidence type="ECO:0000313" key="2">
    <source>
        <dbReference type="EMBL" id="QNQ12059.1"/>
    </source>
</evidence>
<dbReference type="SUPFAM" id="SSF51126">
    <property type="entry name" value="Pectin lyase-like"/>
    <property type="match status" value="1"/>
</dbReference>
<dbReference type="InterPro" id="IPR012334">
    <property type="entry name" value="Pectin_lyas_fold"/>
</dbReference>
<dbReference type="InterPro" id="IPR006626">
    <property type="entry name" value="PbH1"/>
</dbReference>
<reference evidence="2 3" key="1">
    <citation type="submission" date="2020-09" db="EMBL/GenBank/DDBJ databases">
        <title>Sphingomonas sp., a new species isolated from pork steak.</title>
        <authorList>
            <person name="Heidler von Heilborn D."/>
        </authorList>
    </citation>
    <scope>NUCLEOTIDE SEQUENCE [LARGE SCALE GENOMIC DNA]</scope>
    <source>
        <strain evidence="3">S8-3T</strain>
    </source>
</reference>
<dbReference type="InterPro" id="IPR011050">
    <property type="entry name" value="Pectin_lyase_fold/virulence"/>
</dbReference>
<evidence type="ECO:0000313" key="3">
    <source>
        <dbReference type="Proteomes" id="UP000516148"/>
    </source>
</evidence>
<accession>A0A7H0LQV6</accession>
<sequence>MVALLALLASSLIYSAPAAAQATRTWVSGVGDDANPCSRTAPCKTFAGSISKTAAGGEINCLDPGGFGTVTITKSISIICENNPEAGVTSPGVNGFIINGTNVSVVLAGIDVEGLGNTTTTAGVNGINFLNGASLIVRDMKIRGFRNGYGINFAPNSNAQLFVENTIISDSGSSTTVTTGGVNVAPAAGMTARITIVNSQIVNNLNVGLRIDTTGIVGSKIVASIDNTQLVNNANGLLIKTPAGTGAADFTLTDSNIAQNTGFGMIINGAATTARVGNTTITNNGTGINLLGSATVKSYGDNRLDANTTDGAFSSILPKK</sequence>